<dbReference type="SUPFAM" id="SSF50978">
    <property type="entry name" value="WD40 repeat-like"/>
    <property type="match status" value="1"/>
</dbReference>
<organism evidence="8 9">
    <name type="scientific">Chloropicon roscoffensis</name>
    <dbReference type="NCBI Taxonomy" id="1461544"/>
    <lineage>
        <taxon>Eukaryota</taxon>
        <taxon>Viridiplantae</taxon>
        <taxon>Chlorophyta</taxon>
        <taxon>Chloropicophyceae</taxon>
        <taxon>Chloropicales</taxon>
        <taxon>Chloropicaceae</taxon>
        <taxon>Chloropicon</taxon>
    </lineage>
</organism>
<keyword evidence="4" id="KW-0805">Transcription regulation</keyword>
<dbReference type="InterPro" id="IPR020472">
    <property type="entry name" value="WD40_PAC1"/>
</dbReference>
<accession>A0AAX4P663</accession>
<dbReference type="PANTHER" id="PTHR10253">
    <property type="entry name" value="POLYCOMB PROTEIN"/>
    <property type="match status" value="1"/>
</dbReference>
<dbReference type="PRINTS" id="PR00320">
    <property type="entry name" value="GPROTEINBRPT"/>
</dbReference>
<evidence type="ECO:0000256" key="7">
    <source>
        <dbReference type="SAM" id="MobiDB-lite"/>
    </source>
</evidence>
<keyword evidence="3" id="KW-0677">Repeat</keyword>
<protein>
    <submittedName>
        <fullName evidence="8">WD40 repeat domain-containing domain</fullName>
    </submittedName>
</protein>
<keyword evidence="2 6" id="KW-0853">WD repeat</keyword>
<evidence type="ECO:0000256" key="2">
    <source>
        <dbReference type="ARBA" id="ARBA00022574"/>
    </source>
</evidence>
<evidence type="ECO:0000256" key="6">
    <source>
        <dbReference type="PROSITE-ProRule" id="PRU00221"/>
    </source>
</evidence>
<dbReference type="InterPro" id="IPR015943">
    <property type="entry name" value="WD40/YVTN_repeat-like_dom_sf"/>
</dbReference>
<evidence type="ECO:0000256" key="4">
    <source>
        <dbReference type="ARBA" id="ARBA00023015"/>
    </source>
</evidence>
<dbReference type="PROSITE" id="PS00678">
    <property type="entry name" value="WD_REPEATS_1"/>
    <property type="match status" value="2"/>
</dbReference>
<dbReference type="Gene3D" id="2.130.10.10">
    <property type="entry name" value="YVTN repeat-like/Quinoprotein amine dehydrogenase"/>
    <property type="match status" value="1"/>
</dbReference>
<dbReference type="EMBL" id="CP151504">
    <property type="protein sequence ID" value="WZN61515.1"/>
    <property type="molecule type" value="Genomic_DNA"/>
</dbReference>
<feature type="repeat" description="WD" evidence="6">
    <location>
        <begin position="210"/>
        <end position="252"/>
    </location>
</feature>
<dbReference type="InterPro" id="IPR051243">
    <property type="entry name" value="PcG_WD-repeat"/>
</dbReference>
<dbReference type="InterPro" id="IPR019775">
    <property type="entry name" value="WD40_repeat_CS"/>
</dbReference>
<keyword evidence="5" id="KW-0804">Transcription</keyword>
<dbReference type="Pfam" id="PF00400">
    <property type="entry name" value="WD40"/>
    <property type="match status" value="2"/>
</dbReference>
<feature type="compositionally biased region" description="Basic and acidic residues" evidence="7">
    <location>
        <begin position="71"/>
        <end position="90"/>
    </location>
</feature>
<dbReference type="PROSITE" id="PS50082">
    <property type="entry name" value="WD_REPEATS_2"/>
    <property type="match status" value="2"/>
</dbReference>
<feature type="region of interest" description="Disordered" evidence="7">
    <location>
        <begin position="65"/>
        <end position="90"/>
    </location>
</feature>
<sequence>MPSSEAALRPPTQKHVEDYGVDRILPLQQPVGHTMYGVAFNNVDPRYSNVFACVGGEKARVFVVDAEPESDPPKGSDGERRPERSGTVDQRAKPLFRLVQEYVDGRGLVHVPDGQGGERGERGEEYYCCAWSCAANGDPLLCFGGKLAIIKVVNYERREVCSALQGHGMEINEIKPHPTKFGIILSTSKDQSVRVWNVQTSTVVMILAGLDGHKAAVYTADFHQREGTLIASGSEDHTTKIWDLSGHQDLVDLSFKWYGDKGPPGSFPTAYIQTPTFSTVPHDNYVDCVCWHGDLLLTKCTQGHIILWRPEHGAGGAKDGALPLKTFKMDHLGIFFMKFSTCASDPHQPLVALGNCVGKVLVWEVEGGGMAPKEVMRLTVSTKGGGKPRGIIRQTSFSWDGRHLACVTEEGKVCLWRIKS</sequence>
<dbReference type="AlphaFoldDB" id="A0AAX4P663"/>
<proteinExistence type="inferred from homology"/>
<dbReference type="InterPro" id="IPR036322">
    <property type="entry name" value="WD40_repeat_dom_sf"/>
</dbReference>
<dbReference type="Proteomes" id="UP001472866">
    <property type="component" value="Chromosome 04"/>
</dbReference>
<dbReference type="InterPro" id="IPR001680">
    <property type="entry name" value="WD40_rpt"/>
</dbReference>
<keyword evidence="9" id="KW-1185">Reference proteome</keyword>
<evidence type="ECO:0000313" key="9">
    <source>
        <dbReference type="Proteomes" id="UP001472866"/>
    </source>
</evidence>
<evidence type="ECO:0000256" key="1">
    <source>
        <dbReference type="ARBA" id="ARBA00008075"/>
    </source>
</evidence>
<dbReference type="PROSITE" id="PS50294">
    <property type="entry name" value="WD_REPEATS_REGION"/>
    <property type="match status" value="2"/>
</dbReference>
<comment type="similarity">
    <text evidence="1">Belongs to the WD repeat ESC family.</text>
</comment>
<name>A0AAX4P663_9CHLO</name>
<reference evidence="8 9" key="1">
    <citation type="submission" date="2024-03" db="EMBL/GenBank/DDBJ databases">
        <title>Complete genome sequence of the green alga Chloropicon roscoffensis RCC1871.</title>
        <authorList>
            <person name="Lemieux C."/>
            <person name="Pombert J.-F."/>
            <person name="Otis C."/>
            <person name="Turmel M."/>
        </authorList>
    </citation>
    <scope>NUCLEOTIDE SEQUENCE [LARGE SCALE GENOMIC DNA]</scope>
    <source>
        <strain evidence="8 9">RCC1871</strain>
    </source>
</reference>
<feature type="repeat" description="WD" evidence="6">
    <location>
        <begin position="164"/>
        <end position="206"/>
    </location>
</feature>
<evidence type="ECO:0000256" key="3">
    <source>
        <dbReference type="ARBA" id="ARBA00022737"/>
    </source>
</evidence>
<evidence type="ECO:0000256" key="5">
    <source>
        <dbReference type="ARBA" id="ARBA00023163"/>
    </source>
</evidence>
<dbReference type="SMART" id="SM00320">
    <property type="entry name" value="WD40"/>
    <property type="match status" value="4"/>
</dbReference>
<gene>
    <name evidence="8" type="ORF">HKI87_04g30500</name>
</gene>
<evidence type="ECO:0000313" key="8">
    <source>
        <dbReference type="EMBL" id="WZN61515.1"/>
    </source>
</evidence>